<evidence type="ECO:0008006" key="10">
    <source>
        <dbReference type="Google" id="ProtNLM"/>
    </source>
</evidence>
<evidence type="ECO:0000313" key="7">
    <source>
        <dbReference type="EMBL" id="JAS11037.1"/>
    </source>
</evidence>
<keyword evidence="3 6" id="KW-1133">Transmembrane helix</keyword>
<comment type="subcellular location">
    <subcellularLocation>
        <location evidence="1">Membrane</location>
        <topology evidence="1">Multi-pass membrane protein</topology>
    </subcellularLocation>
</comment>
<accession>A0A1B6CC51</accession>
<feature type="transmembrane region" description="Helical" evidence="6">
    <location>
        <begin position="157"/>
        <end position="176"/>
    </location>
</feature>
<reference evidence="7" key="1">
    <citation type="submission" date="2015-12" db="EMBL/GenBank/DDBJ databases">
        <title>De novo transcriptome assembly of four potential Pierce s Disease insect vectors from Arizona vineyards.</title>
        <authorList>
            <person name="Tassone E.E."/>
        </authorList>
    </citation>
    <scope>NUCLEOTIDE SEQUENCE</scope>
</reference>
<dbReference type="Pfam" id="PF13000">
    <property type="entry name" value="Acatn"/>
    <property type="match status" value="3"/>
</dbReference>
<feature type="transmembrane region" description="Helical" evidence="6">
    <location>
        <begin position="54"/>
        <end position="74"/>
    </location>
</feature>
<feature type="transmembrane region" description="Helical" evidence="6">
    <location>
        <begin position="120"/>
        <end position="137"/>
    </location>
</feature>
<evidence type="ECO:0000256" key="6">
    <source>
        <dbReference type="SAM" id="Phobius"/>
    </source>
</evidence>
<feature type="transmembrane region" description="Helical" evidence="6">
    <location>
        <begin position="364"/>
        <end position="382"/>
    </location>
</feature>
<dbReference type="GO" id="GO:0035348">
    <property type="term" value="P:acetyl-CoA transmembrane transport"/>
    <property type="evidence" value="ECO:0007669"/>
    <property type="project" value="InterPro"/>
</dbReference>
<protein>
    <recommendedName>
        <fullName evidence="10">Major facilitator superfamily (MFS) profile domain-containing protein</fullName>
    </recommendedName>
</protein>
<dbReference type="GO" id="GO:0016020">
    <property type="term" value="C:membrane"/>
    <property type="evidence" value="ECO:0007669"/>
    <property type="project" value="UniProtKB-SubCell"/>
</dbReference>
<dbReference type="PANTHER" id="PTHR12778">
    <property type="entry name" value="SOLUTE CARRIER FAMILY 33 ACETYL-COA TRANSPORTER -RELATED"/>
    <property type="match status" value="1"/>
</dbReference>
<dbReference type="GO" id="GO:0008521">
    <property type="term" value="F:acetyl-CoA transmembrane transporter activity"/>
    <property type="evidence" value="ECO:0007669"/>
    <property type="project" value="InterPro"/>
</dbReference>
<dbReference type="InterPro" id="IPR004752">
    <property type="entry name" value="AmpG_permease/AT-1"/>
</dbReference>
<feature type="transmembrane region" description="Helical" evidence="6">
    <location>
        <begin position="197"/>
        <end position="214"/>
    </location>
</feature>
<proteinExistence type="predicted"/>
<keyword evidence="4 6" id="KW-0472">Membrane</keyword>
<feature type="transmembrane region" description="Helical" evidence="6">
    <location>
        <begin position="388"/>
        <end position="416"/>
    </location>
</feature>
<feature type="transmembrane region" description="Helical" evidence="6">
    <location>
        <begin position="325"/>
        <end position="343"/>
    </location>
</feature>
<evidence type="ECO:0000256" key="5">
    <source>
        <dbReference type="SAM" id="MobiDB-lite"/>
    </source>
</evidence>
<gene>
    <name evidence="9" type="ORF">g.41592</name>
    <name evidence="8" type="ORF">g.41593</name>
    <name evidence="7" type="ORF">g.41594</name>
</gene>
<keyword evidence="2 6" id="KW-0812">Transmembrane</keyword>
<dbReference type="EMBL" id="GEDC01018602">
    <property type="protein sequence ID" value="JAS18696.1"/>
    <property type="molecule type" value="Transcribed_RNA"/>
</dbReference>
<feature type="transmembrane region" description="Helical" evidence="6">
    <location>
        <begin position="94"/>
        <end position="113"/>
    </location>
</feature>
<evidence type="ECO:0000256" key="3">
    <source>
        <dbReference type="ARBA" id="ARBA00022989"/>
    </source>
</evidence>
<organism evidence="7">
    <name type="scientific">Clastoptera arizonana</name>
    <name type="common">Arizona spittle bug</name>
    <dbReference type="NCBI Taxonomy" id="38151"/>
    <lineage>
        <taxon>Eukaryota</taxon>
        <taxon>Metazoa</taxon>
        <taxon>Ecdysozoa</taxon>
        <taxon>Arthropoda</taxon>
        <taxon>Hexapoda</taxon>
        <taxon>Insecta</taxon>
        <taxon>Pterygota</taxon>
        <taxon>Neoptera</taxon>
        <taxon>Paraneoptera</taxon>
        <taxon>Hemiptera</taxon>
        <taxon>Auchenorrhyncha</taxon>
        <taxon>Cercopoidea</taxon>
        <taxon>Clastopteridae</taxon>
        <taxon>Clastoptera</taxon>
    </lineage>
</organism>
<dbReference type="Gene3D" id="1.20.1250.20">
    <property type="entry name" value="MFS general substrate transporter like domains"/>
    <property type="match status" value="1"/>
</dbReference>
<feature type="compositionally biased region" description="Basic and acidic residues" evidence="5">
    <location>
        <begin position="1"/>
        <end position="12"/>
    </location>
</feature>
<dbReference type="EMBL" id="GEDC01020778">
    <property type="protein sequence ID" value="JAS16520.1"/>
    <property type="molecule type" value="Transcribed_RNA"/>
</dbReference>
<evidence type="ECO:0000313" key="9">
    <source>
        <dbReference type="EMBL" id="JAS18696.1"/>
    </source>
</evidence>
<evidence type="ECO:0000256" key="4">
    <source>
        <dbReference type="ARBA" id="ARBA00023136"/>
    </source>
</evidence>
<evidence type="ECO:0000256" key="2">
    <source>
        <dbReference type="ARBA" id="ARBA00022692"/>
    </source>
</evidence>
<evidence type="ECO:0000313" key="8">
    <source>
        <dbReference type="EMBL" id="JAS16520.1"/>
    </source>
</evidence>
<feature type="transmembrane region" description="Helical" evidence="6">
    <location>
        <begin position="234"/>
        <end position="257"/>
    </location>
</feature>
<name>A0A1B6CC51_9HEMI</name>
<sequence length="531" mass="59945">MSAQNDLKKDFNTSRSRKKPNRTDSDMSQKLLINGIEEDEVQVFSNLKGDRRNVAVLLLLYILQGIPLGLSAAVPMLLQNRGISYTQQAEFSFAFWPFSMKLLWAPIVDSLYVERWGRRKSWLIPVQYLLGFFMLYLSFNVENWLGLEGNNSPSIEILAICFFILNVLAATQDIAVDGWALTMLKRENVGHASTCNSVGQTIGYFLGYVIFLALESQDFSNAYIRSNPGNCGVVTLDSFLFFWGIIFLVVTTLIGIFKKEQKPRYGLIEPKVDVTDTYKELFHIIQLPKIRTLAAVLLTSKIAFSACDSVTSLKLIDSGVPKEKFAMMAVVLVPLQMVLPIILSKYTTGRQPMNIYVKAIPYRLGFNIIAALFVWITPHIIHGSNIPFYYTILLFITLFLHQITLFSMFVAVMGFFARISDPALGGTYMTLLNTMANLGGNWPSTLALFCVDKLTRRSCTNMANNTCSSPESVKGCEKDGGTCLTWLDGYYLETLVCTLFGYFWLVCWGRRTIFNLQSSSPNEWKVNKLVR</sequence>
<feature type="region of interest" description="Disordered" evidence="5">
    <location>
        <begin position="1"/>
        <end position="25"/>
    </location>
</feature>
<dbReference type="EMBL" id="GEDC01026261">
    <property type="protein sequence ID" value="JAS11037.1"/>
    <property type="molecule type" value="Transcribed_RNA"/>
</dbReference>
<dbReference type="SUPFAM" id="SSF103473">
    <property type="entry name" value="MFS general substrate transporter"/>
    <property type="match status" value="1"/>
</dbReference>
<dbReference type="InterPro" id="IPR036259">
    <property type="entry name" value="MFS_trans_sf"/>
</dbReference>
<dbReference type="PANTHER" id="PTHR12778:SF9">
    <property type="entry name" value="ACETYL-COENZYME A TRANSPORTER 1"/>
    <property type="match status" value="1"/>
</dbReference>
<dbReference type="AlphaFoldDB" id="A0A1B6CC51"/>
<evidence type="ECO:0000256" key="1">
    <source>
        <dbReference type="ARBA" id="ARBA00004141"/>
    </source>
</evidence>
<dbReference type="InterPro" id="IPR024371">
    <property type="entry name" value="AcetylCoA_trans_1-like"/>
</dbReference>